<organism evidence="2 3">
    <name type="scientific">Thalassococcus lentus</name>
    <dbReference type="NCBI Taxonomy" id="1210524"/>
    <lineage>
        <taxon>Bacteria</taxon>
        <taxon>Pseudomonadati</taxon>
        <taxon>Pseudomonadota</taxon>
        <taxon>Alphaproteobacteria</taxon>
        <taxon>Rhodobacterales</taxon>
        <taxon>Roseobacteraceae</taxon>
        <taxon>Thalassococcus</taxon>
    </lineage>
</organism>
<feature type="transmembrane region" description="Helical" evidence="1">
    <location>
        <begin position="50"/>
        <end position="72"/>
    </location>
</feature>
<evidence type="ECO:0000313" key="2">
    <source>
        <dbReference type="EMBL" id="MDA7425362.1"/>
    </source>
</evidence>
<sequence>MKRNTLTTTRSKNRRNLQIGFYCLNLVIVCFVFAALGHAETLIDDGYGGIFFFVFYFSMAGAFIFFFVLGLFPRYKRWLTSNDLISPSQRRWLDFIPDIIDDEQGQ</sequence>
<accession>A0ABT4XTT1</accession>
<name>A0ABT4XTT1_9RHOB</name>
<gene>
    <name evidence="2" type="ORF">PFY00_11535</name>
</gene>
<dbReference type="EMBL" id="JAQIOY010000003">
    <property type="protein sequence ID" value="MDA7425362.1"/>
    <property type="molecule type" value="Genomic_DNA"/>
</dbReference>
<evidence type="ECO:0000256" key="1">
    <source>
        <dbReference type="SAM" id="Phobius"/>
    </source>
</evidence>
<proteinExistence type="predicted"/>
<keyword evidence="1" id="KW-0812">Transmembrane</keyword>
<protein>
    <submittedName>
        <fullName evidence="2">Uncharacterized protein</fullName>
    </submittedName>
</protein>
<dbReference type="RefSeq" id="WP_271432702.1">
    <property type="nucleotide sequence ID" value="NZ_JAQIOY010000003.1"/>
</dbReference>
<comment type="caution">
    <text evidence="2">The sequence shown here is derived from an EMBL/GenBank/DDBJ whole genome shotgun (WGS) entry which is preliminary data.</text>
</comment>
<keyword evidence="1" id="KW-0472">Membrane</keyword>
<feature type="transmembrane region" description="Helical" evidence="1">
    <location>
        <begin position="21"/>
        <end position="38"/>
    </location>
</feature>
<evidence type="ECO:0000313" key="3">
    <source>
        <dbReference type="Proteomes" id="UP001210720"/>
    </source>
</evidence>
<dbReference type="Proteomes" id="UP001210720">
    <property type="component" value="Unassembled WGS sequence"/>
</dbReference>
<reference evidence="2 3" key="1">
    <citation type="submission" date="2023-01" db="EMBL/GenBank/DDBJ databases">
        <title>Thalassococcus onchidii sp. nov., isolated from a marine invertebrate from the South China Sea.</title>
        <authorList>
            <person name="Xu S."/>
            <person name="Liu Z."/>
            <person name="Xu Y."/>
        </authorList>
    </citation>
    <scope>NUCLEOTIDE SEQUENCE [LARGE SCALE GENOMIC DNA]</scope>
    <source>
        <strain evidence="2 3">KCTC 32084</strain>
    </source>
</reference>
<keyword evidence="3" id="KW-1185">Reference proteome</keyword>
<keyword evidence="1" id="KW-1133">Transmembrane helix</keyword>